<sequence length="145" mass="16739">MSTSRVYLNKLAGVTRTKFRSDFHQSPSAHGCWYFEIQQNPRLTLFVLVEIHKCSRATGRQQYLRCWLINSYGPHSRFRWPGKLCNLHSPITKPSSVTIFFDGETLLKAETTASTAVAEKNEDKLGGDETWQRRKKEEAFSLKKN</sequence>
<dbReference type="Proteomes" id="UP000325081">
    <property type="component" value="Unassembled WGS sequence"/>
</dbReference>
<reference evidence="3" key="1">
    <citation type="journal article" date="2019" name="Curr. Biol.">
        <title>Genome Sequence of Striga asiatica Provides Insight into the Evolution of Plant Parasitism.</title>
        <authorList>
            <person name="Yoshida S."/>
            <person name="Kim S."/>
            <person name="Wafula E.K."/>
            <person name="Tanskanen J."/>
            <person name="Kim Y.M."/>
            <person name="Honaas L."/>
            <person name="Yang Z."/>
            <person name="Spallek T."/>
            <person name="Conn C.E."/>
            <person name="Ichihashi Y."/>
            <person name="Cheong K."/>
            <person name="Cui S."/>
            <person name="Der J.P."/>
            <person name="Gundlach H."/>
            <person name="Jiao Y."/>
            <person name="Hori C."/>
            <person name="Ishida J.K."/>
            <person name="Kasahara H."/>
            <person name="Kiba T."/>
            <person name="Kim M.S."/>
            <person name="Koo N."/>
            <person name="Laohavisit A."/>
            <person name="Lee Y.H."/>
            <person name="Lumba S."/>
            <person name="McCourt P."/>
            <person name="Mortimer J.C."/>
            <person name="Mutuku J.M."/>
            <person name="Nomura T."/>
            <person name="Sasaki-Sekimoto Y."/>
            <person name="Seto Y."/>
            <person name="Wang Y."/>
            <person name="Wakatake T."/>
            <person name="Sakakibara H."/>
            <person name="Demura T."/>
            <person name="Yamaguchi S."/>
            <person name="Yoneyama K."/>
            <person name="Manabe R.I."/>
            <person name="Nelson D.C."/>
            <person name="Schulman A.H."/>
            <person name="Timko M.P."/>
            <person name="dePamphilis C.W."/>
            <person name="Choi D."/>
            <person name="Shirasu K."/>
        </authorList>
    </citation>
    <scope>NUCLEOTIDE SEQUENCE [LARGE SCALE GENOMIC DNA]</scope>
    <source>
        <strain evidence="3">cv. UVA1</strain>
    </source>
</reference>
<evidence type="ECO:0000313" key="3">
    <source>
        <dbReference type="Proteomes" id="UP000325081"/>
    </source>
</evidence>
<organism evidence="2 3">
    <name type="scientific">Striga asiatica</name>
    <name type="common">Asiatic witchweed</name>
    <name type="synonym">Buchnera asiatica</name>
    <dbReference type="NCBI Taxonomy" id="4170"/>
    <lineage>
        <taxon>Eukaryota</taxon>
        <taxon>Viridiplantae</taxon>
        <taxon>Streptophyta</taxon>
        <taxon>Embryophyta</taxon>
        <taxon>Tracheophyta</taxon>
        <taxon>Spermatophyta</taxon>
        <taxon>Magnoliopsida</taxon>
        <taxon>eudicotyledons</taxon>
        <taxon>Gunneridae</taxon>
        <taxon>Pentapetalae</taxon>
        <taxon>asterids</taxon>
        <taxon>lamiids</taxon>
        <taxon>Lamiales</taxon>
        <taxon>Orobanchaceae</taxon>
        <taxon>Buchnereae</taxon>
        <taxon>Striga</taxon>
    </lineage>
</organism>
<protein>
    <submittedName>
        <fullName evidence="2">Flagellar basal-body rod protein FlgF</fullName>
    </submittedName>
</protein>
<keyword evidence="3" id="KW-1185">Reference proteome</keyword>
<comment type="caution">
    <text evidence="2">The sequence shown here is derived from an EMBL/GenBank/DDBJ whole genome shotgun (WGS) entry which is preliminary data.</text>
</comment>
<feature type="compositionally biased region" description="Basic and acidic residues" evidence="1">
    <location>
        <begin position="119"/>
        <end position="145"/>
    </location>
</feature>
<gene>
    <name evidence="2" type="ORF">STAS_02226</name>
</gene>
<keyword evidence="2" id="KW-0966">Cell projection</keyword>
<proteinExistence type="predicted"/>
<dbReference type="AlphaFoldDB" id="A0A5A7P1Y8"/>
<evidence type="ECO:0000313" key="2">
    <source>
        <dbReference type="EMBL" id="GER26574.1"/>
    </source>
</evidence>
<name>A0A5A7P1Y8_STRAF</name>
<accession>A0A5A7P1Y8</accession>
<keyword evidence="2" id="KW-0282">Flagellum</keyword>
<dbReference type="EMBL" id="BKCP01001113">
    <property type="protein sequence ID" value="GER26574.1"/>
    <property type="molecule type" value="Genomic_DNA"/>
</dbReference>
<feature type="region of interest" description="Disordered" evidence="1">
    <location>
        <begin position="118"/>
        <end position="145"/>
    </location>
</feature>
<keyword evidence="2" id="KW-0969">Cilium</keyword>
<evidence type="ECO:0000256" key="1">
    <source>
        <dbReference type="SAM" id="MobiDB-lite"/>
    </source>
</evidence>